<evidence type="ECO:0000259" key="1">
    <source>
        <dbReference type="Pfam" id="PF13358"/>
    </source>
</evidence>
<dbReference type="AlphaFoldDB" id="M1VUN0"/>
<dbReference type="VEuPathDB" id="FungiDB:CPUR_01531"/>
<dbReference type="HOGENOM" id="CLU_3087067_0_0_1"/>
<gene>
    <name evidence="2" type="ORF">CPUR_01531</name>
</gene>
<protein>
    <recommendedName>
        <fullName evidence="1">Tc1-like transposase DDE domain-containing protein</fullName>
    </recommendedName>
</protein>
<evidence type="ECO:0000313" key="2">
    <source>
        <dbReference type="EMBL" id="CCE28057.1"/>
    </source>
</evidence>
<dbReference type="InterPro" id="IPR036397">
    <property type="entry name" value="RNaseH_sf"/>
</dbReference>
<dbReference type="OrthoDB" id="5151590at2759"/>
<dbReference type="InterPro" id="IPR038717">
    <property type="entry name" value="Tc1-like_DDE_dom"/>
</dbReference>
<dbReference type="EMBL" id="CAGA01000007">
    <property type="protein sequence ID" value="CCE28057.1"/>
    <property type="molecule type" value="Genomic_DNA"/>
</dbReference>
<dbReference type="Pfam" id="PF13358">
    <property type="entry name" value="DDE_3"/>
    <property type="match status" value="1"/>
</dbReference>
<name>M1VUN0_CLAP2</name>
<dbReference type="Proteomes" id="UP000016801">
    <property type="component" value="Unassembled WGS sequence"/>
</dbReference>
<evidence type="ECO:0000313" key="3">
    <source>
        <dbReference type="Proteomes" id="UP000016801"/>
    </source>
</evidence>
<proteinExistence type="predicted"/>
<organism evidence="2 3">
    <name type="scientific">Claviceps purpurea (strain 20.1)</name>
    <name type="common">Ergot fungus</name>
    <name type="synonym">Sphacelia segetum</name>
    <dbReference type="NCBI Taxonomy" id="1111077"/>
    <lineage>
        <taxon>Eukaryota</taxon>
        <taxon>Fungi</taxon>
        <taxon>Dikarya</taxon>
        <taxon>Ascomycota</taxon>
        <taxon>Pezizomycotina</taxon>
        <taxon>Sordariomycetes</taxon>
        <taxon>Hypocreomycetidae</taxon>
        <taxon>Hypocreales</taxon>
        <taxon>Clavicipitaceae</taxon>
        <taxon>Claviceps</taxon>
    </lineage>
</organism>
<comment type="caution">
    <text evidence="2">The sequence shown here is derived from an EMBL/GenBank/DDBJ whole genome shotgun (WGS) entry which is preliminary data.</text>
</comment>
<dbReference type="GO" id="GO:0003676">
    <property type="term" value="F:nucleic acid binding"/>
    <property type="evidence" value="ECO:0007669"/>
    <property type="project" value="InterPro"/>
</dbReference>
<accession>M1VUN0</accession>
<feature type="domain" description="Tc1-like transposase DDE" evidence="1">
    <location>
        <begin position="11"/>
        <end position="42"/>
    </location>
</feature>
<keyword evidence="3" id="KW-1185">Reference proteome</keyword>
<dbReference type="Gene3D" id="3.30.420.10">
    <property type="entry name" value="Ribonuclease H-like superfamily/Ribonuclease H"/>
    <property type="match status" value="1"/>
</dbReference>
<sequence length="52" mass="6138">MALRRQMDSELEVTPLKWPPYSPDLNPIENLSSCLKQQIFKRDPNVAHMRRS</sequence>
<reference evidence="2 3" key="1">
    <citation type="journal article" date="2013" name="PLoS Genet.">
        <title>Plant-symbiotic fungi as chemical engineers: Multi-genome analysis of the Clavicipitaceae reveals dynamics of alkaloid loci.</title>
        <authorList>
            <person name="Schardl C.L."/>
            <person name="Young C.A."/>
            <person name="Hesse U."/>
            <person name="Amyotte S.G."/>
            <person name="Andreeva K."/>
            <person name="Calie P.J."/>
            <person name="Fleetwood D.J."/>
            <person name="Haws D.C."/>
            <person name="Moore N."/>
            <person name="Oeser B."/>
            <person name="Panaccione D.G."/>
            <person name="Schweri K.K."/>
            <person name="Voisey C.R."/>
            <person name="Farman M.L."/>
            <person name="Jaromczyk J.W."/>
            <person name="Roe B.A."/>
            <person name="O'Sullivan D.M."/>
            <person name="Scott B."/>
            <person name="Tudzynski P."/>
            <person name="An Z."/>
            <person name="Arnaoudova E.G."/>
            <person name="Bullock C.T."/>
            <person name="Charlton N.D."/>
            <person name="Chen L."/>
            <person name="Cox M."/>
            <person name="Dinkins R.D."/>
            <person name="Florea S."/>
            <person name="Glenn A.E."/>
            <person name="Gordon A."/>
            <person name="Gueldener U."/>
            <person name="Harris D.R."/>
            <person name="Hollin W."/>
            <person name="Jaromczyk J."/>
            <person name="Johnson R.D."/>
            <person name="Khan A.K."/>
            <person name="Leistner E."/>
            <person name="Leuchtmann A."/>
            <person name="Li C."/>
            <person name="Liu J."/>
            <person name="Liu J."/>
            <person name="Liu M."/>
            <person name="Mace W."/>
            <person name="Machado C."/>
            <person name="Nagabhyru P."/>
            <person name="Pan J."/>
            <person name="Schmid J."/>
            <person name="Sugawara K."/>
            <person name="Steiner U."/>
            <person name="Takach J.E."/>
            <person name="Tanaka E."/>
            <person name="Webb J.S."/>
            <person name="Wilson E.V."/>
            <person name="Wiseman J.L."/>
            <person name="Yoshida R."/>
            <person name="Zeng Z."/>
        </authorList>
    </citation>
    <scope>NUCLEOTIDE SEQUENCE [LARGE SCALE GENOMIC DNA]</scope>
    <source>
        <strain evidence="2 3">20.1</strain>
    </source>
</reference>